<protein>
    <recommendedName>
        <fullName evidence="4">Vancomycin B-type resistance protein VanW</fullName>
    </recommendedName>
</protein>
<dbReference type="InterPro" id="IPR007391">
    <property type="entry name" value="Vancomycin_resist_VanW"/>
</dbReference>
<evidence type="ECO:0008006" key="4">
    <source>
        <dbReference type="Google" id="ProtNLM"/>
    </source>
</evidence>
<dbReference type="KEGG" id="rub:GBA63_21985"/>
<feature type="region of interest" description="Disordered" evidence="1">
    <location>
        <begin position="212"/>
        <end position="234"/>
    </location>
</feature>
<reference evidence="2 3" key="1">
    <citation type="submission" date="2019-10" db="EMBL/GenBank/DDBJ databases">
        <title>Rubrobacter sp nov SCSIO 52090 isolated from a deep-sea sediment in the South China Sea.</title>
        <authorList>
            <person name="Chen R.W."/>
        </authorList>
    </citation>
    <scope>NUCLEOTIDE SEQUENCE [LARGE SCALE GENOMIC DNA]</scope>
    <source>
        <strain evidence="2 3">SCSIO 52909</strain>
        <plasmid evidence="2 3">unnamed1</plasmid>
    </source>
</reference>
<keyword evidence="3" id="KW-1185">Reference proteome</keyword>
<dbReference type="PANTHER" id="PTHR35788:SF1">
    <property type="entry name" value="EXPORTED PROTEIN"/>
    <property type="match status" value="1"/>
</dbReference>
<feature type="compositionally biased region" description="Polar residues" evidence="1">
    <location>
        <begin position="224"/>
        <end position="234"/>
    </location>
</feature>
<sequence length="234" mass="25779">MEVLGEYQTDFLWDSNPSRKGNMNLAAGAVDGTVLEPGEVFSFNDLTRGLDYEAAKTFSDGGVGYANGGGLCQVSSTLHMAAQYAGLEIVERNPHYAVLPYIRPGFDATVWFGGDGIPELDMRFENTTGGDVLVREWVDEKGFLNARILGEEPTGKEVEMRSEKVFEDPARGIKWATYKKVTKDGEVLFDGLLHTDVYGYNPPVPEGMPHYETNKPRVGGWPDPTNTTGWAETE</sequence>
<dbReference type="Pfam" id="PF04294">
    <property type="entry name" value="VanW"/>
    <property type="match status" value="1"/>
</dbReference>
<keyword evidence="2" id="KW-0614">Plasmid</keyword>
<name>A0A6G8QGF0_9ACTN</name>
<evidence type="ECO:0000313" key="2">
    <source>
        <dbReference type="EMBL" id="QIN85523.1"/>
    </source>
</evidence>
<accession>A0A6G8QGF0</accession>
<dbReference type="PANTHER" id="PTHR35788">
    <property type="entry name" value="EXPORTED PROTEIN-RELATED"/>
    <property type="match status" value="1"/>
</dbReference>
<dbReference type="InterPro" id="IPR052913">
    <property type="entry name" value="Glycopeptide_resist_protein"/>
</dbReference>
<evidence type="ECO:0000256" key="1">
    <source>
        <dbReference type="SAM" id="MobiDB-lite"/>
    </source>
</evidence>
<organism evidence="2 3">
    <name type="scientific">Rubrobacter tropicus</name>
    <dbReference type="NCBI Taxonomy" id="2653851"/>
    <lineage>
        <taxon>Bacteria</taxon>
        <taxon>Bacillati</taxon>
        <taxon>Actinomycetota</taxon>
        <taxon>Rubrobacteria</taxon>
        <taxon>Rubrobacterales</taxon>
        <taxon>Rubrobacteraceae</taxon>
        <taxon>Rubrobacter</taxon>
    </lineage>
</organism>
<dbReference type="EMBL" id="CP045120">
    <property type="protein sequence ID" value="QIN85523.1"/>
    <property type="molecule type" value="Genomic_DNA"/>
</dbReference>
<geneLocation type="plasmid" evidence="2 3">
    <name>unnamed1</name>
</geneLocation>
<dbReference type="Proteomes" id="UP000501452">
    <property type="component" value="Plasmid unnamed1"/>
</dbReference>
<evidence type="ECO:0000313" key="3">
    <source>
        <dbReference type="Proteomes" id="UP000501452"/>
    </source>
</evidence>
<gene>
    <name evidence="2" type="ORF">GBA63_21985</name>
</gene>
<dbReference type="AlphaFoldDB" id="A0A6G8QGF0"/>
<proteinExistence type="predicted"/>